<evidence type="ECO:0000313" key="6">
    <source>
        <dbReference type="Proteomes" id="UP000515129"/>
    </source>
</evidence>
<name>A0A6P6LJ88_CARAU</name>
<evidence type="ECO:0000256" key="2">
    <source>
        <dbReference type="ARBA" id="ARBA00022980"/>
    </source>
</evidence>
<feature type="region of interest" description="Disordered" evidence="4">
    <location>
        <begin position="169"/>
        <end position="191"/>
    </location>
</feature>
<dbReference type="KEGG" id="caua:113060062"/>
<gene>
    <name evidence="7" type="primary">LOC113060062</name>
</gene>
<dbReference type="Gene3D" id="1.10.10.10">
    <property type="entry name" value="Winged helix-like DNA-binding domain superfamily/Winged helix DNA-binding domain"/>
    <property type="match status" value="1"/>
</dbReference>
<feature type="compositionally biased region" description="Polar residues" evidence="4">
    <location>
        <begin position="991"/>
        <end position="1016"/>
    </location>
</feature>
<proteinExistence type="inferred from homology"/>
<feature type="region of interest" description="Disordered" evidence="4">
    <location>
        <begin position="862"/>
        <end position="962"/>
    </location>
</feature>
<feature type="compositionally biased region" description="Basic and acidic residues" evidence="4">
    <location>
        <begin position="817"/>
        <end position="835"/>
    </location>
</feature>
<keyword evidence="2" id="KW-0689">Ribosomal protein</keyword>
<accession>A0A6P6LJ88</accession>
<dbReference type="PANTHER" id="PTHR12146:SF25">
    <property type="entry name" value="PLECTIN_ES10 N-TERMINAL DOMAIN-CONTAINING PROTEIN"/>
    <property type="match status" value="1"/>
</dbReference>
<dbReference type="Proteomes" id="UP000515129">
    <property type="component" value="Chromosome 41"/>
</dbReference>
<protein>
    <submittedName>
        <fullName evidence="7">Microtubule-associated protein futsch-like</fullName>
    </submittedName>
</protein>
<feature type="compositionally biased region" description="Low complexity" evidence="4">
    <location>
        <begin position="381"/>
        <end position="392"/>
    </location>
</feature>
<comment type="similarity">
    <text evidence="1">Belongs to the eukaryotic ribosomal protein eS10 family.</text>
</comment>
<feature type="compositionally biased region" description="Polar residues" evidence="4">
    <location>
        <begin position="663"/>
        <end position="675"/>
    </location>
</feature>
<dbReference type="InterPro" id="IPR005326">
    <property type="entry name" value="Plectin_eS10_N"/>
</dbReference>
<evidence type="ECO:0000259" key="5">
    <source>
        <dbReference type="Pfam" id="PF03501"/>
    </source>
</evidence>
<keyword evidence="6" id="KW-1185">Reference proteome</keyword>
<feature type="compositionally biased region" description="Basic and acidic residues" evidence="4">
    <location>
        <begin position="726"/>
        <end position="749"/>
    </location>
</feature>
<feature type="compositionally biased region" description="Basic and acidic residues" evidence="4">
    <location>
        <begin position="276"/>
        <end position="286"/>
    </location>
</feature>
<dbReference type="GO" id="GO:0003723">
    <property type="term" value="F:RNA binding"/>
    <property type="evidence" value="ECO:0007669"/>
    <property type="project" value="TreeGrafter"/>
</dbReference>
<feature type="region of interest" description="Disordered" evidence="4">
    <location>
        <begin position="792"/>
        <end position="844"/>
    </location>
</feature>
<keyword evidence="3" id="KW-0687">Ribonucleoprotein</keyword>
<evidence type="ECO:0000256" key="3">
    <source>
        <dbReference type="ARBA" id="ARBA00023274"/>
    </source>
</evidence>
<feature type="region of interest" description="Disordered" evidence="4">
    <location>
        <begin position="637"/>
        <end position="753"/>
    </location>
</feature>
<feature type="compositionally biased region" description="Basic and acidic residues" evidence="4">
    <location>
        <begin position="695"/>
        <end position="704"/>
    </location>
</feature>
<dbReference type="OrthoDB" id="5211809at2759"/>
<feature type="compositionally biased region" description="Basic and acidic residues" evidence="4">
    <location>
        <begin position="894"/>
        <end position="906"/>
    </location>
</feature>
<dbReference type="RefSeq" id="XP_026084660.1">
    <property type="nucleotide sequence ID" value="XM_026228875.1"/>
</dbReference>
<sequence length="1123" mass="123038">MVAGMVMPLDNLKAIYEHLFRDGVMVAKKDKRPQTKHPEIPSVDNLQVIRAMGSLKSRGYVKETFAWRHYYWYLTNEGVVYLRDYLHLPPEIVPTPLQRVRRPAATLAITRRAEHVQAIQGPTSYVPKPGKMGSEKQEALLDRQEYRRKIESVDESEMIEYRERTPRFRGRPMASSQIKPKGSWESKEQPLLSDTQDYTKEIKPSVKRKVAVHPVCHTPPIETYHAKPVEQEKMVELKECTKTAFIQKTVNVSPDVAAIFPKVGETAAESTSTVTGERKMAKDAHHPTTSKPKVEKKKKTFVTKNVQDMPAVSSGERTIAVESSLYSVHAKSVKEKPKEEVVFQQTSSTVTAKDAARSTPSKPKVEETQKTTVVRNVQDVSSTSGATSDESSVPSVPAEAAKQKSEEEVFIKVSKKTKSTAEDDSKMAEDALYPIPSELKVEKTHQSLKTKKVSAVSSAVELSVSSEEVCVNVSKETTPKIDCKIDKDATRPVESKPKVEKTHQATAAENIQDVPIASSAVETTAVKSSVSTEAVKEKPKEEVYVKVSQAAFTGDSKRDKNAPHLTASKTKVEKTQKTTKSKNVQDISNVSPKAVESSVFPVSAEAVKEKSTEEVFMKVSQETTFTVTGDIKMAKDASYPTPKVEKTQKTRNVQDEPAVLSAVETTAVKSSISTDADTEKPKEEMHVSVSQEIASKGDSKKDKNAPCSAPLKPKVEKKQKTTKTKNVHEKPIKNEKADVTNAIHADEMKPSTSISARVSVKSVESAIPLLPEKDKDLAIHIAEKKSKMNLPLHPSELPVEETAVPPTASSTVQMIDKQQRALDSQKTKEIQEASRDGNTSLLKVHEKEEIPCAISTAEVKAEVKVHKPDLSHESQPPSTADSSKISQVVVQMPKKLDSNTDSDSVKQKPSPAKLTEEPVVTGEVTAATDGDTEDAPKPSKQKKKKQKSANKTSAVKPVPPPIAETKVIEVKTENDCQVDLLKFEGPEKVATNDSAKTSPEGTHTVESVQPTAVQNEDPTHKGEVEPAQPLPEKREVLKGKTSSSQGQWEAPAASASAAAASTQLTPSPSRGSLPALHNTRLLLTHSRAQRNIAGSRIARPLHSLSSLDLFLLMRIPVMRKSSP</sequence>
<dbReference type="PANTHER" id="PTHR12146">
    <property type="entry name" value="40S RIBOSOMAL PROTEIN S10"/>
    <property type="match status" value="1"/>
</dbReference>
<feature type="compositionally biased region" description="Polar residues" evidence="4">
    <location>
        <begin position="370"/>
        <end position="380"/>
    </location>
</feature>
<feature type="compositionally biased region" description="Low complexity" evidence="4">
    <location>
        <begin position="1050"/>
        <end position="1061"/>
    </location>
</feature>
<dbReference type="GeneID" id="113060062"/>
<dbReference type="Pfam" id="PF03501">
    <property type="entry name" value="S10_plectin"/>
    <property type="match status" value="1"/>
</dbReference>
<feature type="compositionally biased region" description="Basic residues" evidence="4">
    <location>
        <begin position="939"/>
        <end position="948"/>
    </location>
</feature>
<dbReference type="GO" id="GO:0003735">
    <property type="term" value="F:structural constituent of ribosome"/>
    <property type="evidence" value="ECO:0007669"/>
    <property type="project" value="TreeGrafter"/>
</dbReference>
<feature type="compositionally biased region" description="Basic and acidic residues" evidence="4">
    <location>
        <begin position="862"/>
        <end position="872"/>
    </location>
</feature>
<feature type="region of interest" description="Disordered" evidence="4">
    <location>
        <begin position="552"/>
        <end position="595"/>
    </location>
</feature>
<dbReference type="GO" id="GO:0022627">
    <property type="term" value="C:cytosolic small ribosomal subunit"/>
    <property type="evidence" value="ECO:0007669"/>
    <property type="project" value="TreeGrafter"/>
</dbReference>
<evidence type="ECO:0000256" key="1">
    <source>
        <dbReference type="ARBA" id="ARBA00007278"/>
    </source>
</evidence>
<feature type="compositionally biased region" description="Basic and acidic residues" evidence="4">
    <location>
        <begin position="643"/>
        <end position="654"/>
    </location>
</feature>
<feature type="region of interest" description="Disordered" evidence="4">
    <location>
        <begin position="270"/>
        <end position="295"/>
    </location>
</feature>
<feature type="compositionally biased region" description="Basic and acidic residues" evidence="4">
    <location>
        <begin position="488"/>
        <end position="503"/>
    </location>
</feature>
<feature type="region of interest" description="Disordered" evidence="4">
    <location>
        <begin position="488"/>
        <end position="507"/>
    </location>
</feature>
<dbReference type="InterPro" id="IPR037447">
    <property type="entry name" value="Ribosomal_eS10"/>
</dbReference>
<dbReference type="FunFam" id="1.10.10.10:FF:000388">
    <property type="entry name" value="plectin isoform X1"/>
    <property type="match status" value="1"/>
</dbReference>
<evidence type="ECO:0000256" key="4">
    <source>
        <dbReference type="SAM" id="MobiDB-lite"/>
    </source>
</evidence>
<feature type="region of interest" description="Disordered" evidence="4">
    <location>
        <begin position="983"/>
        <end position="1073"/>
    </location>
</feature>
<feature type="domain" description="Plectin/eS10 N-terminal" evidence="5">
    <location>
        <begin position="7"/>
        <end position="99"/>
    </location>
</feature>
<organism evidence="6 7">
    <name type="scientific">Carassius auratus</name>
    <name type="common">Goldfish</name>
    <dbReference type="NCBI Taxonomy" id="7957"/>
    <lineage>
        <taxon>Eukaryota</taxon>
        <taxon>Metazoa</taxon>
        <taxon>Chordata</taxon>
        <taxon>Craniata</taxon>
        <taxon>Vertebrata</taxon>
        <taxon>Euteleostomi</taxon>
        <taxon>Actinopterygii</taxon>
        <taxon>Neopterygii</taxon>
        <taxon>Teleostei</taxon>
        <taxon>Ostariophysi</taxon>
        <taxon>Cypriniformes</taxon>
        <taxon>Cyprinidae</taxon>
        <taxon>Cyprininae</taxon>
        <taxon>Carassius</taxon>
    </lineage>
</organism>
<dbReference type="InterPro" id="IPR036388">
    <property type="entry name" value="WH-like_DNA-bd_sf"/>
</dbReference>
<evidence type="ECO:0000313" key="7">
    <source>
        <dbReference type="RefSeq" id="XP_026084660.1"/>
    </source>
</evidence>
<dbReference type="AlphaFoldDB" id="A0A6P6LJ88"/>
<feature type="compositionally biased region" description="Basic and acidic residues" evidence="4">
    <location>
        <begin position="677"/>
        <end position="686"/>
    </location>
</feature>
<feature type="region of interest" description="Disordered" evidence="4">
    <location>
        <begin position="345"/>
        <end position="408"/>
    </location>
</feature>
<reference evidence="7" key="1">
    <citation type="submission" date="2025-08" db="UniProtKB">
        <authorList>
            <consortium name="RefSeq"/>
        </authorList>
    </citation>
    <scope>IDENTIFICATION</scope>
    <source>
        <strain evidence="7">Wakin</strain>
        <tissue evidence="7">Muscle</tissue>
    </source>
</reference>
<feature type="compositionally biased region" description="Polar residues" evidence="4">
    <location>
        <begin position="873"/>
        <end position="889"/>
    </location>
</feature>